<accession>A0A6N8FWP3</accession>
<feature type="domain" description="Tyr recombinase" evidence="5">
    <location>
        <begin position="197"/>
        <end position="385"/>
    </location>
</feature>
<evidence type="ECO:0000313" key="6">
    <source>
        <dbReference type="EMBL" id="MUL36366.1"/>
    </source>
</evidence>
<reference evidence="6 7" key="1">
    <citation type="journal article" date="2019" name="Front. Microbiol.">
        <title>Genomic Features for Desiccation Tolerance and Sugar Biosynthesis in the Extremophile Gloeocapsopsis sp. UTEX B3054.</title>
        <authorList>
            <person name="Urrejola C."/>
            <person name="Alcorta J."/>
            <person name="Salas L."/>
            <person name="Vasquez M."/>
            <person name="Polz M.F."/>
            <person name="Vicuna R."/>
            <person name="Diez B."/>
        </authorList>
    </citation>
    <scope>NUCLEOTIDE SEQUENCE [LARGE SCALE GENOMIC DNA]</scope>
    <source>
        <strain evidence="6 7">1H9</strain>
    </source>
</reference>
<evidence type="ECO:0000256" key="1">
    <source>
        <dbReference type="ARBA" id="ARBA00008857"/>
    </source>
</evidence>
<evidence type="ECO:0000259" key="5">
    <source>
        <dbReference type="PROSITE" id="PS51898"/>
    </source>
</evidence>
<dbReference type="PROSITE" id="PS51898">
    <property type="entry name" value="TYR_RECOMBINASE"/>
    <property type="match status" value="1"/>
</dbReference>
<dbReference type="Pfam" id="PF12167">
    <property type="entry name" value="Arm-DNA-bind_2"/>
    <property type="match status" value="1"/>
</dbReference>
<dbReference type="InterPro" id="IPR011010">
    <property type="entry name" value="DNA_brk_join_enz"/>
</dbReference>
<keyword evidence="2" id="KW-0229">DNA integration</keyword>
<dbReference type="EMBL" id="NAPY01000010">
    <property type="protein sequence ID" value="MUL36366.1"/>
    <property type="molecule type" value="Genomic_DNA"/>
</dbReference>
<dbReference type="GO" id="GO:0003677">
    <property type="term" value="F:DNA binding"/>
    <property type="evidence" value="ECO:0007669"/>
    <property type="project" value="UniProtKB-KW"/>
</dbReference>
<gene>
    <name evidence="6" type="ORF">BWI75_08395</name>
</gene>
<dbReference type="AlphaFoldDB" id="A0A6N8FWP3"/>
<dbReference type="OrthoDB" id="530235at2"/>
<dbReference type="InterPro" id="IPR013762">
    <property type="entry name" value="Integrase-like_cat_sf"/>
</dbReference>
<dbReference type="InterPro" id="IPR010998">
    <property type="entry name" value="Integrase_recombinase_N"/>
</dbReference>
<keyword evidence="7" id="KW-1185">Reference proteome</keyword>
<dbReference type="RefSeq" id="WP_105221844.1">
    <property type="nucleotide sequence ID" value="NZ_CAWNSU010000118.1"/>
</dbReference>
<keyword evidence="4" id="KW-0233">DNA recombination</keyword>
<evidence type="ECO:0000256" key="2">
    <source>
        <dbReference type="ARBA" id="ARBA00022908"/>
    </source>
</evidence>
<dbReference type="CDD" id="cd01189">
    <property type="entry name" value="INT_ICEBs1_C_like"/>
    <property type="match status" value="1"/>
</dbReference>
<dbReference type="InterPro" id="IPR050808">
    <property type="entry name" value="Phage_Integrase"/>
</dbReference>
<proteinExistence type="inferred from homology"/>
<dbReference type="Gene3D" id="1.10.443.10">
    <property type="entry name" value="Intergrase catalytic core"/>
    <property type="match status" value="1"/>
</dbReference>
<comment type="caution">
    <text evidence="6">The sequence shown here is derived from an EMBL/GenBank/DDBJ whole genome shotgun (WGS) entry which is preliminary data.</text>
</comment>
<dbReference type="InterPro" id="IPR022000">
    <property type="entry name" value="Min27-like_integrase_DNA_bind"/>
</dbReference>
<dbReference type="GO" id="GO:0006310">
    <property type="term" value="P:DNA recombination"/>
    <property type="evidence" value="ECO:0007669"/>
    <property type="project" value="UniProtKB-KW"/>
</dbReference>
<dbReference type="Pfam" id="PF00589">
    <property type="entry name" value="Phage_integrase"/>
    <property type="match status" value="1"/>
</dbReference>
<dbReference type="PANTHER" id="PTHR30629:SF2">
    <property type="entry name" value="PROPHAGE INTEGRASE INTS-RELATED"/>
    <property type="match status" value="1"/>
</dbReference>
<organism evidence="6 7">
    <name type="scientific">Gloeocapsopsis dulcis AAB1 = 1H9</name>
    <dbReference type="NCBI Taxonomy" id="1433147"/>
    <lineage>
        <taxon>Bacteria</taxon>
        <taxon>Bacillati</taxon>
        <taxon>Cyanobacteriota</taxon>
        <taxon>Cyanophyceae</taxon>
        <taxon>Oscillatoriophycideae</taxon>
        <taxon>Chroococcales</taxon>
        <taxon>Chroococcaceae</taxon>
        <taxon>Gloeocapsopsis</taxon>
        <taxon>Gloeocapsopsis dulcis</taxon>
    </lineage>
</organism>
<dbReference type="InterPro" id="IPR002104">
    <property type="entry name" value="Integrase_catalytic"/>
</dbReference>
<evidence type="ECO:0000256" key="3">
    <source>
        <dbReference type="ARBA" id="ARBA00023125"/>
    </source>
</evidence>
<dbReference type="Proteomes" id="UP000441797">
    <property type="component" value="Unassembled WGS sequence"/>
</dbReference>
<dbReference type="Gene3D" id="1.10.150.130">
    <property type="match status" value="1"/>
</dbReference>
<evidence type="ECO:0000256" key="4">
    <source>
        <dbReference type="ARBA" id="ARBA00023172"/>
    </source>
</evidence>
<sequence>MYSKTPLAKSPKGSVSVESFQGRLRLRLPRQLYSGTQKRIAIGLADTPENRIEAERKARTIELDILTDNFDPTLKKYQPKTHLTVIESVKQKQEPSITELWAKYCEVKKPTCAPGTWKSGYLIMTKHLNRCPVEKSLDQSAAIYDWAIANLTPDTARRLIMYLKSCCTWAVRHTLISHNPFENMEPIKVKKYSNEDRDVNPFTKEERDLIIEGFKSNLYYKHYAPFVKFLFYTGCRPSEAIALQWKHVSNSKILFEQSVVNSVDGLVLKKGLKTQDKREFPIGQQLRLLLEEIRPENGSLESLVFPSPKGGWIDVHNFRNRAWKAVIDSLGIEYRKPYQTRHTFISQQKALGVEDSQIARACGTSINMIHKHYAGIVQQIQFHDM</sequence>
<comment type="similarity">
    <text evidence="1">Belongs to the 'phage' integrase family.</text>
</comment>
<dbReference type="SUPFAM" id="SSF56349">
    <property type="entry name" value="DNA breaking-rejoining enzymes"/>
    <property type="match status" value="1"/>
</dbReference>
<evidence type="ECO:0000313" key="7">
    <source>
        <dbReference type="Proteomes" id="UP000441797"/>
    </source>
</evidence>
<dbReference type="GO" id="GO:0015074">
    <property type="term" value="P:DNA integration"/>
    <property type="evidence" value="ECO:0007669"/>
    <property type="project" value="UniProtKB-KW"/>
</dbReference>
<dbReference type="PANTHER" id="PTHR30629">
    <property type="entry name" value="PROPHAGE INTEGRASE"/>
    <property type="match status" value="1"/>
</dbReference>
<keyword evidence="3" id="KW-0238">DNA-binding</keyword>
<name>A0A6N8FWP3_9CHRO</name>
<protein>
    <recommendedName>
        <fullName evidence="5">Tyr recombinase domain-containing protein</fullName>
    </recommendedName>
</protein>